<evidence type="ECO:0000313" key="1">
    <source>
        <dbReference type="EMBL" id="EEF14283.1"/>
    </source>
</evidence>
<organism evidence="1 2">
    <name type="scientific">Campylobacter rectus RM3267</name>
    <dbReference type="NCBI Taxonomy" id="553218"/>
    <lineage>
        <taxon>Bacteria</taxon>
        <taxon>Pseudomonadati</taxon>
        <taxon>Campylobacterota</taxon>
        <taxon>Epsilonproteobacteria</taxon>
        <taxon>Campylobacterales</taxon>
        <taxon>Campylobacteraceae</taxon>
        <taxon>Campylobacter</taxon>
    </lineage>
</organism>
<dbReference type="EMBL" id="ACFU01000008">
    <property type="protein sequence ID" value="EEF14283.1"/>
    <property type="molecule type" value="Genomic_DNA"/>
</dbReference>
<proteinExistence type="predicted"/>
<gene>
    <name evidence="1" type="ORF">CAMRE0001_3154</name>
</gene>
<dbReference type="AlphaFoldDB" id="B9D169"/>
<accession>B9D169</accession>
<name>B9D169_CAMRE</name>
<dbReference type="Proteomes" id="UP000003082">
    <property type="component" value="Unassembled WGS sequence"/>
</dbReference>
<comment type="caution">
    <text evidence="1">The sequence shown here is derived from an EMBL/GenBank/DDBJ whole genome shotgun (WGS) entry which is preliminary data.</text>
</comment>
<protein>
    <submittedName>
        <fullName evidence="1">Uncharacterized protein</fullName>
    </submittedName>
</protein>
<keyword evidence="2" id="KW-1185">Reference proteome</keyword>
<evidence type="ECO:0000313" key="2">
    <source>
        <dbReference type="Proteomes" id="UP000003082"/>
    </source>
</evidence>
<reference evidence="1 2" key="1">
    <citation type="submission" date="2008-08" db="EMBL/GenBank/DDBJ databases">
        <authorList>
            <person name="Madupu R."/>
            <person name="Durkin A.S."/>
            <person name="Torralba M."/>
            <person name="Methe B."/>
            <person name="Sutton G.G."/>
            <person name="Strausberg R.L."/>
            <person name="Nelson K.E."/>
        </authorList>
    </citation>
    <scope>NUCLEOTIDE SEQUENCE [LARGE SCALE GENOMIC DNA]</scope>
    <source>
        <strain evidence="1 2">RM3267</strain>
    </source>
</reference>
<sequence>MIWLGNFFCSLEHEMSLSKIERNFTHIYTSQFKDLTAIIE</sequence>